<name>A0A2S7CAP6_9XANT</name>
<gene>
    <name evidence="1" type="ORF">XdyCFBP7245_03520</name>
</gene>
<evidence type="ECO:0000313" key="2">
    <source>
        <dbReference type="Proteomes" id="UP000238908"/>
    </source>
</evidence>
<accession>A0A2S7CAP6</accession>
<dbReference type="AlphaFoldDB" id="A0A2S7CAP6"/>
<comment type="caution">
    <text evidence="1">The sequence shown here is derived from an EMBL/GenBank/DDBJ whole genome shotgun (WGS) entry which is preliminary data.</text>
</comment>
<organism evidence="1 2">
    <name type="scientific">Xanthomonas dyei</name>
    <dbReference type="NCBI Taxonomy" id="743699"/>
    <lineage>
        <taxon>Bacteria</taxon>
        <taxon>Pseudomonadati</taxon>
        <taxon>Pseudomonadota</taxon>
        <taxon>Gammaproteobacteria</taxon>
        <taxon>Lysobacterales</taxon>
        <taxon>Lysobacteraceae</taxon>
        <taxon>Xanthomonas</taxon>
    </lineage>
</organism>
<dbReference type="EMBL" id="MDEE01000002">
    <property type="protein sequence ID" value="PPU58580.1"/>
    <property type="molecule type" value="Genomic_DNA"/>
</dbReference>
<reference evidence="1 2" key="1">
    <citation type="submission" date="2016-08" db="EMBL/GenBank/DDBJ databases">
        <authorList>
            <person name="Seilhamer J.J."/>
        </authorList>
    </citation>
    <scope>NUCLEOTIDE SEQUENCE [LARGE SCALE GENOMIC DNA]</scope>
    <source>
        <strain evidence="1 2">CFBP7245</strain>
    </source>
</reference>
<proteinExistence type="predicted"/>
<sequence>MRSVRAIAIVIGACHLVFQCIAIARGHAMVERLARVLVGSEQAQIGHCLPCRFVALMRCASAIGAALG</sequence>
<protein>
    <submittedName>
        <fullName evidence="1">Uncharacterized protein</fullName>
    </submittedName>
</protein>
<evidence type="ECO:0000313" key="1">
    <source>
        <dbReference type="EMBL" id="PPU58580.1"/>
    </source>
</evidence>
<dbReference type="Proteomes" id="UP000238908">
    <property type="component" value="Unassembled WGS sequence"/>
</dbReference>